<evidence type="ECO:0000313" key="2">
    <source>
        <dbReference type="EMBL" id="ATY85521.1"/>
    </source>
</evidence>
<sequence length="207" mass="23980">MLHLGPRNDVFFDLLEKEVANLYEGARQLLSLVNDYTDPQTKVDRLLEIEHRGDDITREIIERLNKTFITPIEREDISGLAFTIDDVLDMVAGVGDRMLLYEVGHPTPEVVEMCKDMERATGALVKLIHEMRRLSFDSVRSLCEEVKRWEMDADQLYRRSVAKLLNEPGYDPIYVIKWKEIYEKLEDGMDFCEDVSNLVEGVILKNA</sequence>
<protein>
    <submittedName>
        <fullName evidence="2">DUF47 domain-containing protein</fullName>
    </submittedName>
</protein>
<dbReference type="Pfam" id="PF01865">
    <property type="entry name" value="PhoU_div"/>
    <property type="match status" value="1"/>
</dbReference>
<organism evidence="2 3">
    <name type="scientific">Kyrpidia spormannii</name>
    <dbReference type="NCBI Taxonomy" id="2055160"/>
    <lineage>
        <taxon>Bacteria</taxon>
        <taxon>Bacillati</taxon>
        <taxon>Bacillota</taxon>
        <taxon>Bacilli</taxon>
        <taxon>Bacillales</taxon>
        <taxon>Alicyclobacillaceae</taxon>
        <taxon>Kyrpidia</taxon>
    </lineage>
</organism>
<dbReference type="Proteomes" id="UP000231932">
    <property type="component" value="Chromosome"/>
</dbReference>
<dbReference type="OrthoDB" id="9797568at2"/>
<reference evidence="3" key="1">
    <citation type="submission" date="2017-11" db="EMBL/GenBank/DDBJ databases">
        <title>Complete Genome Sequence of Kyrpidia sp. Strain EA-1, a thermophilic, hydrogen-oxidizing Bacterium, isolated from the Azores.</title>
        <authorList>
            <person name="Reiner J.E."/>
            <person name="Lapp C.J."/>
            <person name="Bunk B."/>
            <person name="Gescher J."/>
        </authorList>
    </citation>
    <scope>NUCLEOTIDE SEQUENCE [LARGE SCALE GENOMIC DNA]</scope>
    <source>
        <strain evidence="3">EA-1</strain>
    </source>
</reference>
<dbReference type="Gene3D" id="1.20.58.220">
    <property type="entry name" value="Phosphate transport system protein phou homolog 2, domain 2"/>
    <property type="match status" value="1"/>
</dbReference>
<dbReference type="AlphaFoldDB" id="A0A2K8N857"/>
<keyword evidence="3" id="KW-1185">Reference proteome</keyword>
<dbReference type="RefSeq" id="WP_100668291.1">
    <property type="nucleotide sequence ID" value="NZ_CP024955.1"/>
</dbReference>
<proteinExistence type="inferred from homology"/>
<comment type="similarity">
    <text evidence="1">Belongs to the UPF0111 family.</text>
</comment>
<dbReference type="PANTHER" id="PTHR37298">
    <property type="entry name" value="UPF0111 PROTEIN YKAA"/>
    <property type="match status" value="1"/>
</dbReference>
<dbReference type="EMBL" id="CP024955">
    <property type="protein sequence ID" value="ATY85521.1"/>
    <property type="molecule type" value="Genomic_DNA"/>
</dbReference>
<dbReference type="InterPro" id="IPR018445">
    <property type="entry name" value="Put_Phosphate_transp_reg"/>
</dbReference>
<dbReference type="InterPro" id="IPR052912">
    <property type="entry name" value="UPF0111_domain"/>
</dbReference>
<dbReference type="PANTHER" id="PTHR37298:SF1">
    <property type="entry name" value="UPF0111 PROTEIN YKAA"/>
    <property type="match status" value="1"/>
</dbReference>
<dbReference type="KEGG" id="kyr:CVV65_11785"/>
<evidence type="ECO:0000256" key="1">
    <source>
        <dbReference type="ARBA" id="ARBA00008591"/>
    </source>
</evidence>
<evidence type="ECO:0000313" key="3">
    <source>
        <dbReference type="Proteomes" id="UP000231932"/>
    </source>
</evidence>
<accession>A0A2K8N857</accession>
<dbReference type="InterPro" id="IPR038078">
    <property type="entry name" value="PhoU-like_sf"/>
</dbReference>
<name>A0A2K8N857_9BACL</name>
<gene>
    <name evidence="2" type="ORF">CVV65_11785</name>
</gene>